<feature type="chain" id="PRO_5017772318" evidence="2">
    <location>
        <begin position="25"/>
        <end position="357"/>
    </location>
</feature>
<evidence type="ECO:0000313" key="4">
    <source>
        <dbReference type="EMBL" id="RDU50141.1"/>
    </source>
</evidence>
<reference evidence="3 6" key="2">
    <citation type="submission" date="2020-08" db="EMBL/GenBank/DDBJ databases">
        <title>Genome public.</title>
        <authorList>
            <person name="Liu C."/>
            <person name="Sun Q."/>
        </authorList>
    </citation>
    <scope>NUCLEOTIDE SEQUENCE [LARGE SCALE GENOMIC DNA]</scope>
    <source>
        <strain evidence="3 6">426_9</strain>
    </source>
</reference>
<comment type="caution">
    <text evidence="4">The sequence shown here is derived from an EMBL/GenBank/DDBJ whole genome shotgun (WGS) entry which is preliminary data.</text>
</comment>
<evidence type="ECO:0000256" key="2">
    <source>
        <dbReference type="SAM" id="SignalP"/>
    </source>
</evidence>
<evidence type="ECO:0000313" key="3">
    <source>
        <dbReference type="EMBL" id="MBC8601078.1"/>
    </source>
</evidence>
<dbReference type="Proteomes" id="UP000256321">
    <property type="component" value="Unassembled WGS sequence"/>
</dbReference>
<dbReference type="InterPro" id="IPR003423">
    <property type="entry name" value="OMP_efflux"/>
</dbReference>
<dbReference type="EMBL" id="JACRTI010000008">
    <property type="protein sequence ID" value="MBC8601078.1"/>
    <property type="molecule type" value="Genomic_DNA"/>
</dbReference>
<dbReference type="PANTHER" id="PTHR30203">
    <property type="entry name" value="OUTER MEMBRANE CATION EFFLUX PROTEIN"/>
    <property type="match status" value="1"/>
</dbReference>
<evidence type="ECO:0000256" key="1">
    <source>
        <dbReference type="ARBA" id="ARBA00007613"/>
    </source>
</evidence>
<dbReference type="GO" id="GO:0015562">
    <property type="term" value="F:efflux transmembrane transporter activity"/>
    <property type="evidence" value="ECO:0007669"/>
    <property type="project" value="InterPro"/>
</dbReference>
<proteinExistence type="inferred from homology"/>
<dbReference type="SUPFAM" id="SSF56954">
    <property type="entry name" value="Outer membrane efflux proteins (OEP)"/>
    <property type="match status" value="1"/>
</dbReference>
<dbReference type="AlphaFoldDB" id="A0A3D8HGV3"/>
<name>A0A3D8HGV3_9BACT</name>
<sequence length="357" mass="40941">MKKMKRYKILIIFLIYMTYNEVSAQTIGTVPSKELNFREYLTRVGKNNLNYLAEQLNVDIAQAEIIAQKVLPDPDLEFEAADETFSLGLGYSLELGNKRRARVKLARSMAEYEKLSLEYYFQELRAESANLFLEAILQRELLHVKTDSYEYMRQLSHSDSLRFLSGEITENDVRQSRLEASALLNEVYEQEATYKSALAVLNQNMGATTDTLTVPAGTWEMLEREFDLSTLIKEGLEKRIDLLASEKGIEISTNEYKLTRAERRPDIGLSLSYERDWNGFLPPSRSLTGGISIPLKFSNINKGAVKAAKFRIEQSNIRKRDLALQVRTEISQAWYNFGYASALIELEKTCGIWDVEF</sequence>
<dbReference type="EMBL" id="QREV01000008">
    <property type="protein sequence ID" value="RDU50141.1"/>
    <property type="molecule type" value="Genomic_DNA"/>
</dbReference>
<comment type="similarity">
    <text evidence="1">Belongs to the outer membrane factor (OMF) (TC 1.B.17) family.</text>
</comment>
<dbReference type="Gene3D" id="1.20.1600.10">
    <property type="entry name" value="Outer membrane efflux proteins (OEP)"/>
    <property type="match status" value="1"/>
</dbReference>
<keyword evidence="6" id="KW-1185">Reference proteome</keyword>
<evidence type="ECO:0000313" key="6">
    <source>
        <dbReference type="Proteomes" id="UP000629596"/>
    </source>
</evidence>
<accession>A0A3D8HGV3</accession>
<evidence type="ECO:0000313" key="5">
    <source>
        <dbReference type="Proteomes" id="UP000256321"/>
    </source>
</evidence>
<dbReference type="Proteomes" id="UP000629596">
    <property type="component" value="Unassembled WGS sequence"/>
</dbReference>
<gene>
    <name evidence="4" type="ORF">DWU89_05110</name>
    <name evidence="3" type="ORF">H8784_05010</name>
</gene>
<dbReference type="PANTHER" id="PTHR30203:SF24">
    <property type="entry name" value="BLR4935 PROTEIN"/>
    <property type="match status" value="1"/>
</dbReference>
<dbReference type="Pfam" id="PF02321">
    <property type="entry name" value="OEP"/>
    <property type="match status" value="1"/>
</dbReference>
<feature type="signal peptide" evidence="2">
    <location>
        <begin position="1"/>
        <end position="24"/>
    </location>
</feature>
<keyword evidence="2" id="KW-0732">Signal</keyword>
<dbReference type="InterPro" id="IPR010131">
    <property type="entry name" value="MdtP/NodT-like"/>
</dbReference>
<protein>
    <submittedName>
        <fullName evidence="4">TolC family protein</fullName>
    </submittedName>
</protein>
<organism evidence="4 5">
    <name type="scientific">Parabacteroides acidifaciens</name>
    <dbReference type="NCBI Taxonomy" id="2290935"/>
    <lineage>
        <taxon>Bacteria</taxon>
        <taxon>Pseudomonadati</taxon>
        <taxon>Bacteroidota</taxon>
        <taxon>Bacteroidia</taxon>
        <taxon>Bacteroidales</taxon>
        <taxon>Tannerellaceae</taxon>
        <taxon>Parabacteroides</taxon>
    </lineage>
</organism>
<reference evidence="4 5" key="1">
    <citation type="submission" date="2018-07" db="EMBL/GenBank/DDBJ databases">
        <title>Parabacteroides acidifaciens nov. sp., isolated from human feces.</title>
        <authorList>
            <person name="Wang Y.J."/>
        </authorList>
    </citation>
    <scope>NUCLEOTIDE SEQUENCE [LARGE SCALE GENOMIC DNA]</scope>
    <source>
        <strain evidence="4 5">426-9</strain>
    </source>
</reference>